<proteinExistence type="predicted"/>
<evidence type="ECO:0000313" key="1">
    <source>
        <dbReference type="EMBL" id="QQK07266.1"/>
    </source>
</evidence>
<accession>A0AC61MP62</accession>
<protein>
    <submittedName>
        <fullName evidence="1">Uncharacterized protein</fullName>
    </submittedName>
</protein>
<sequence>MKDIIYIHKAELGDFKLNKKSMIHYMGQKKSKVTSEILKIVDESFNEVKNDLVFKTCYRKYDLKLNDNYEVDLGFVKTNSTNLYKNLESCKEIYVFVSTIGFGIDRKIKKYTNLSPVKALAFQGIGSGIIEDYCDFFNDYLAKIEDEKGNSLKTRFSPGYGDLDLGLQVDIFKNLEVTKKIGVVLNDSLLMTPSKSVSAIIGVYK</sequence>
<organism evidence="1 2">
    <name type="scientific">Miniphocaeibacter halophilus</name>
    <dbReference type="NCBI Taxonomy" id="2931922"/>
    <lineage>
        <taxon>Bacteria</taxon>
        <taxon>Bacillati</taxon>
        <taxon>Bacillota</taxon>
        <taxon>Tissierellia</taxon>
        <taxon>Tissierellales</taxon>
        <taxon>Peptoniphilaceae</taxon>
        <taxon>Miniphocaeibacter</taxon>
    </lineage>
</organism>
<reference evidence="1 2" key="1">
    <citation type="journal article" date="2022" name="Int. J. Syst. Evol. Microbiol.">
        <title>Miniphocaeibacter halophilus sp. nov., an ammonium-tolerant acetate-producing bacterium isolated from a biogas system.</title>
        <authorList>
            <person name="Schnurer A."/>
            <person name="Singh A."/>
            <person name="Bi S."/>
            <person name="Qiao W."/>
            <person name="Westerholm M."/>
        </authorList>
    </citation>
    <scope>NUCLEOTIDE SEQUENCE [LARGE SCALE GENOMIC DNA]</scope>
    <source>
        <strain evidence="1 2">AMB_01</strain>
    </source>
</reference>
<evidence type="ECO:0000313" key="2">
    <source>
        <dbReference type="Proteomes" id="UP000595814"/>
    </source>
</evidence>
<name>A0AC61MP62_9FIRM</name>
<keyword evidence="2" id="KW-1185">Reference proteome</keyword>
<dbReference type="EMBL" id="CP066744">
    <property type="protein sequence ID" value="QQK07266.1"/>
    <property type="molecule type" value="Genomic_DNA"/>
</dbReference>
<dbReference type="Proteomes" id="UP000595814">
    <property type="component" value="Chromosome"/>
</dbReference>
<gene>
    <name evidence="1" type="ORF">JFY71_08045</name>
</gene>